<sequence>MHGGLSPELNKLEQILNLNRPTDVPDTGLLCDLLWSDPSNEATGWAINDRGVSFTFGPDKVSEFLEKHDLDLICRAHQIPDGNDLGGLCEEDHGFFCSAESLRPDFSAGEEVERLAMTELIEVISEENKSGPLIVLLKDDEALLTDWKQQLDRDVETLKAKSNIGSIRTHTGVNSQNREQSSTVPVARSQKTRRGEVVIGLPRRDSARSSMTTAQSLATSREGHRIFGVEHGWRSMLGRRERGGVAERVMRANRELRRRTTWWADGE</sequence>
<organism evidence="11 12">
    <name type="scientific">Zea mays</name>
    <name type="common">Maize</name>
    <dbReference type="NCBI Taxonomy" id="4577"/>
    <lineage>
        <taxon>Eukaryota</taxon>
        <taxon>Viridiplantae</taxon>
        <taxon>Streptophyta</taxon>
        <taxon>Embryophyta</taxon>
        <taxon>Tracheophyta</taxon>
        <taxon>Spermatophyta</taxon>
        <taxon>Magnoliopsida</taxon>
        <taxon>Liliopsida</taxon>
        <taxon>Poales</taxon>
        <taxon>Poaceae</taxon>
        <taxon>PACMAD clade</taxon>
        <taxon>Panicoideae</taxon>
        <taxon>Andropogonodae</taxon>
        <taxon>Andropogoneae</taxon>
        <taxon>Tripsacinae</taxon>
        <taxon>Zea</taxon>
    </lineage>
</organism>
<comment type="catalytic activity">
    <reaction evidence="8">
        <text>O-phospho-L-threonyl-[protein] + H2O = L-threonyl-[protein] + phosphate</text>
        <dbReference type="Rhea" id="RHEA:47004"/>
        <dbReference type="Rhea" id="RHEA-COMP:11060"/>
        <dbReference type="Rhea" id="RHEA-COMP:11605"/>
        <dbReference type="ChEBI" id="CHEBI:15377"/>
        <dbReference type="ChEBI" id="CHEBI:30013"/>
        <dbReference type="ChEBI" id="CHEBI:43474"/>
        <dbReference type="ChEBI" id="CHEBI:61977"/>
        <dbReference type="EC" id="3.1.3.16"/>
    </reaction>
</comment>
<dbReference type="EC" id="3.1.3.16" evidence="2"/>
<evidence type="ECO:0000259" key="10">
    <source>
        <dbReference type="SMART" id="SM00156"/>
    </source>
</evidence>
<feature type="domain" description="Serine/threonine specific protein phosphatases" evidence="10">
    <location>
        <begin position="1"/>
        <end position="141"/>
    </location>
</feature>
<keyword evidence="4" id="KW-0378">Hydrolase</keyword>
<evidence type="ECO:0000256" key="6">
    <source>
        <dbReference type="ARBA" id="ARBA00023211"/>
    </source>
</evidence>
<dbReference type="Proteomes" id="UP000007305">
    <property type="component" value="Chromosome 1"/>
</dbReference>
<feature type="compositionally biased region" description="Polar residues" evidence="9">
    <location>
        <begin position="172"/>
        <end position="184"/>
    </location>
</feature>
<evidence type="ECO:0000256" key="7">
    <source>
        <dbReference type="ARBA" id="ARBA00047761"/>
    </source>
</evidence>
<reference evidence="11" key="2">
    <citation type="submission" date="2019-07" db="EMBL/GenBank/DDBJ databases">
        <authorList>
            <person name="Seetharam A."/>
            <person name="Woodhouse M."/>
            <person name="Cannon E."/>
        </authorList>
    </citation>
    <scope>NUCLEOTIDE SEQUENCE [LARGE SCALE GENOMIC DNA]</scope>
    <source>
        <strain evidence="11">cv. B73</strain>
    </source>
</reference>
<dbReference type="InParanoid" id="A0A804LPE1"/>
<comment type="cofactor">
    <cofactor evidence="1">
        <name>Mn(2+)</name>
        <dbReference type="ChEBI" id="CHEBI:29035"/>
    </cofactor>
</comment>
<dbReference type="Gene3D" id="3.60.21.10">
    <property type="match status" value="1"/>
</dbReference>
<evidence type="ECO:0000256" key="2">
    <source>
        <dbReference type="ARBA" id="ARBA00013081"/>
    </source>
</evidence>
<reference evidence="11" key="3">
    <citation type="submission" date="2021-05" db="UniProtKB">
        <authorList>
            <consortium name="EnsemblPlants"/>
        </authorList>
    </citation>
    <scope>IDENTIFICATION</scope>
    <source>
        <strain evidence="11">cv. B73</strain>
    </source>
</reference>
<dbReference type="Pfam" id="PF00149">
    <property type="entry name" value="Metallophos"/>
    <property type="match status" value="1"/>
</dbReference>
<feature type="region of interest" description="Disordered" evidence="9">
    <location>
        <begin position="172"/>
        <end position="192"/>
    </location>
</feature>
<dbReference type="SUPFAM" id="SSF56300">
    <property type="entry name" value="Metallo-dependent phosphatases"/>
    <property type="match status" value="1"/>
</dbReference>
<comment type="catalytic activity">
    <reaction evidence="7">
        <text>O-phospho-L-seryl-[protein] + H2O = L-seryl-[protein] + phosphate</text>
        <dbReference type="Rhea" id="RHEA:20629"/>
        <dbReference type="Rhea" id="RHEA-COMP:9863"/>
        <dbReference type="Rhea" id="RHEA-COMP:11604"/>
        <dbReference type="ChEBI" id="CHEBI:15377"/>
        <dbReference type="ChEBI" id="CHEBI:29999"/>
        <dbReference type="ChEBI" id="CHEBI:43474"/>
        <dbReference type="ChEBI" id="CHEBI:83421"/>
        <dbReference type="EC" id="3.1.3.16"/>
    </reaction>
</comment>
<reference evidence="12" key="1">
    <citation type="submission" date="2015-12" db="EMBL/GenBank/DDBJ databases">
        <title>Update maize B73 reference genome by single molecule sequencing technologies.</title>
        <authorList>
            <consortium name="Maize Genome Sequencing Project"/>
            <person name="Ware D."/>
        </authorList>
    </citation>
    <scope>NUCLEOTIDE SEQUENCE [LARGE SCALE GENOMIC DNA]</scope>
    <source>
        <strain evidence="12">cv. B73</strain>
    </source>
</reference>
<protein>
    <recommendedName>
        <fullName evidence="2">protein-serine/threonine phosphatase</fullName>
        <ecNumber evidence="2">3.1.3.16</ecNumber>
    </recommendedName>
</protein>
<dbReference type="EnsemblPlants" id="Zm00001eb025970_T001">
    <property type="protein sequence ID" value="Zm00001eb025970_P001"/>
    <property type="gene ID" value="Zm00001eb025970"/>
</dbReference>
<evidence type="ECO:0000256" key="3">
    <source>
        <dbReference type="ARBA" id="ARBA00022723"/>
    </source>
</evidence>
<dbReference type="Gramene" id="Zm00001eb025970_T001">
    <property type="protein sequence ID" value="Zm00001eb025970_P001"/>
    <property type="gene ID" value="Zm00001eb025970"/>
</dbReference>
<keyword evidence="12" id="KW-1185">Reference proteome</keyword>
<evidence type="ECO:0000313" key="11">
    <source>
        <dbReference type="EnsemblPlants" id="Zm00001eb025970_P001"/>
    </source>
</evidence>
<evidence type="ECO:0000256" key="5">
    <source>
        <dbReference type="ARBA" id="ARBA00022912"/>
    </source>
</evidence>
<dbReference type="PANTHER" id="PTHR11668:SF300">
    <property type="entry name" value="SERINE_THREONINE-PROTEIN PHOSPHATASE"/>
    <property type="match status" value="1"/>
</dbReference>
<dbReference type="GO" id="GO:0046872">
    <property type="term" value="F:metal ion binding"/>
    <property type="evidence" value="ECO:0007669"/>
    <property type="project" value="UniProtKB-KW"/>
</dbReference>
<evidence type="ECO:0000313" key="12">
    <source>
        <dbReference type="Proteomes" id="UP000007305"/>
    </source>
</evidence>
<dbReference type="PANTHER" id="PTHR11668">
    <property type="entry name" value="SERINE/THREONINE PROTEIN PHOSPHATASE"/>
    <property type="match status" value="1"/>
</dbReference>
<keyword evidence="3" id="KW-0479">Metal-binding</keyword>
<evidence type="ECO:0000256" key="9">
    <source>
        <dbReference type="SAM" id="MobiDB-lite"/>
    </source>
</evidence>
<keyword evidence="6" id="KW-0464">Manganese</keyword>
<evidence type="ECO:0000256" key="1">
    <source>
        <dbReference type="ARBA" id="ARBA00001936"/>
    </source>
</evidence>
<dbReference type="InterPro" id="IPR050341">
    <property type="entry name" value="PP1_catalytic_subunit"/>
</dbReference>
<accession>A0A804LPE1</accession>
<dbReference type="AlphaFoldDB" id="A0A804LPE1"/>
<keyword evidence="5" id="KW-0904">Protein phosphatase</keyword>
<evidence type="ECO:0000256" key="4">
    <source>
        <dbReference type="ARBA" id="ARBA00022801"/>
    </source>
</evidence>
<dbReference type="PRINTS" id="PR00114">
    <property type="entry name" value="STPHPHTASE"/>
</dbReference>
<name>A0A804LPE1_MAIZE</name>
<evidence type="ECO:0000256" key="8">
    <source>
        <dbReference type="ARBA" id="ARBA00048336"/>
    </source>
</evidence>
<dbReference type="InterPro" id="IPR029052">
    <property type="entry name" value="Metallo-depent_PP-like"/>
</dbReference>
<dbReference type="InterPro" id="IPR006186">
    <property type="entry name" value="Ser/Thr-sp_prot-phosphatase"/>
</dbReference>
<proteinExistence type="predicted"/>
<dbReference type="SMART" id="SM00156">
    <property type="entry name" value="PP2Ac"/>
    <property type="match status" value="1"/>
</dbReference>
<dbReference type="InterPro" id="IPR004843">
    <property type="entry name" value="Calcineurin-like_PHP"/>
</dbReference>
<dbReference type="GO" id="GO:0004722">
    <property type="term" value="F:protein serine/threonine phosphatase activity"/>
    <property type="evidence" value="ECO:0007669"/>
    <property type="project" value="UniProtKB-EC"/>
</dbReference>